<keyword evidence="2" id="KW-1133">Transmembrane helix</keyword>
<organism evidence="3">
    <name type="scientific">Oceaniferula spumae</name>
    <dbReference type="NCBI Taxonomy" id="2979115"/>
    <lineage>
        <taxon>Bacteria</taxon>
        <taxon>Pseudomonadati</taxon>
        <taxon>Verrucomicrobiota</taxon>
        <taxon>Verrucomicrobiia</taxon>
        <taxon>Verrucomicrobiales</taxon>
        <taxon>Verrucomicrobiaceae</taxon>
        <taxon>Oceaniferula</taxon>
    </lineage>
</organism>
<keyword evidence="2" id="KW-0812">Transmembrane</keyword>
<keyword evidence="2" id="KW-0472">Membrane</keyword>
<feature type="region of interest" description="Disordered" evidence="1">
    <location>
        <begin position="50"/>
        <end position="79"/>
    </location>
</feature>
<feature type="compositionally biased region" description="Polar residues" evidence="1">
    <location>
        <begin position="56"/>
        <end position="71"/>
    </location>
</feature>
<dbReference type="AlphaFoldDB" id="A0AAT9FLE6"/>
<gene>
    <name evidence="3" type="ORF">NT6N_18340</name>
</gene>
<sequence length="79" mass="7960">MKAITYFLGTLILLGGVIYGLMMLGVPTAVLIVVSLIIAGLGIMGAAKAAGSSKKITQTSADSSGNTSTTETKVENDAI</sequence>
<feature type="transmembrane region" description="Helical" evidence="2">
    <location>
        <begin position="28"/>
        <end position="47"/>
    </location>
</feature>
<name>A0AAT9FLE6_9BACT</name>
<protein>
    <submittedName>
        <fullName evidence="3">Uncharacterized protein</fullName>
    </submittedName>
</protein>
<reference evidence="3" key="1">
    <citation type="submission" date="2024-07" db="EMBL/GenBank/DDBJ databases">
        <title>Complete genome sequence of Verrucomicrobiaceae bacterium NT6N.</title>
        <authorList>
            <person name="Huang C."/>
            <person name="Takami H."/>
            <person name="Hamasaki K."/>
        </authorList>
    </citation>
    <scope>NUCLEOTIDE SEQUENCE</scope>
    <source>
        <strain evidence="3">NT6N</strain>
    </source>
</reference>
<dbReference type="EMBL" id="AP026866">
    <property type="protein sequence ID" value="BDS06794.1"/>
    <property type="molecule type" value="Genomic_DNA"/>
</dbReference>
<evidence type="ECO:0000313" key="3">
    <source>
        <dbReference type="EMBL" id="BDS06794.1"/>
    </source>
</evidence>
<evidence type="ECO:0000256" key="1">
    <source>
        <dbReference type="SAM" id="MobiDB-lite"/>
    </source>
</evidence>
<proteinExistence type="predicted"/>
<accession>A0AAT9FLE6</accession>
<feature type="transmembrane region" description="Helical" evidence="2">
    <location>
        <begin position="5"/>
        <end position="22"/>
    </location>
</feature>
<evidence type="ECO:0000256" key="2">
    <source>
        <dbReference type="SAM" id="Phobius"/>
    </source>
</evidence>
<dbReference type="KEGG" id="osu:NT6N_18340"/>